<dbReference type="Gene3D" id="3.40.50.1820">
    <property type="entry name" value="alpha/beta hydrolase"/>
    <property type="match status" value="1"/>
</dbReference>
<reference evidence="3" key="1">
    <citation type="submission" date="2019-02" db="EMBL/GenBank/DDBJ databases">
        <title>Draft genome of the type strain Pelomonas aquatica CCUG 52575T.</title>
        <authorList>
            <person name="Gomila M."/>
            <person name="Lalucat J."/>
        </authorList>
    </citation>
    <scope>NUCLEOTIDE SEQUENCE</scope>
    <source>
        <strain evidence="3">CCUG 52575</strain>
    </source>
</reference>
<evidence type="ECO:0000256" key="2">
    <source>
        <dbReference type="SAM" id="SignalP"/>
    </source>
</evidence>
<dbReference type="Proteomes" id="UP001152766">
    <property type="component" value="Unassembled WGS sequence"/>
</dbReference>
<feature type="compositionally biased region" description="Gly residues" evidence="1">
    <location>
        <begin position="279"/>
        <end position="293"/>
    </location>
</feature>
<keyword evidence="4" id="KW-1185">Reference proteome</keyword>
<feature type="signal peptide" evidence="2">
    <location>
        <begin position="1"/>
        <end position="17"/>
    </location>
</feature>
<organism evidence="3 4">
    <name type="scientific">Pelomonas aquatica</name>
    <dbReference type="NCBI Taxonomy" id="431058"/>
    <lineage>
        <taxon>Bacteria</taxon>
        <taxon>Pseudomonadati</taxon>
        <taxon>Pseudomonadota</taxon>
        <taxon>Betaproteobacteria</taxon>
        <taxon>Burkholderiales</taxon>
        <taxon>Sphaerotilaceae</taxon>
        <taxon>Roseateles</taxon>
    </lineage>
</organism>
<dbReference type="RefSeq" id="WP_268153029.1">
    <property type="nucleotide sequence ID" value="NZ_JAPPUW010000019.1"/>
</dbReference>
<name>A0A9X4R712_9BURK</name>
<evidence type="ECO:0000313" key="4">
    <source>
        <dbReference type="Proteomes" id="UP001152766"/>
    </source>
</evidence>
<evidence type="ECO:0000313" key="3">
    <source>
        <dbReference type="EMBL" id="MDG0865406.1"/>
    </source>
</evidence>
<gene>
    <name evidence="3" type="ORF">EXJ73_23405</name>
</gene>
<accession>A0A9X4R712</accession>
<evidence type="ECO:0000256" key="1">
    <source>
        <dbReference type="SAM" id="MobiDB-lite"/>
    </source>
</evidence>
<dbReference type="InterPro" id="IPR029058">
    <property type="entry name" value="AB_hydrolase_fold"/>
</dbReference>
<dbReference type="EMBL" id="SGUG01000080">
    <property type="protein sequence ID" value="MDG0865406.1"/>
    <property type="molecule type" value="Genomic_DNA"/>
</dbReference>
<feature type="chain" id="PRO_5040866535" description="Alpha/beta hydrolase" evidence="2">
    <location>
        <begin position="18"/>
        <end position="337"/>
    </location>
</feature>
<feature type="region of interest" description="Disordered" evidence="1">
    <location>
        <begin position="259"/>
        <end position="308"/>
    </location>
</feature>
<comment type="caution">
    <text evidence="3">The sequence shown here is derived from an EMBL/GenBank/DDBJ whole genome shotgun (WGS) entry which is preliminary data.</text>
</comment>
<keyword evidence="2" id="KW-0732">Signal</keyword>
<sequence length="337" mass="34545">MLLSRLATVLLPCALLAACVGGPPAPKPWAETATQQLHLALAGFEVQGRHVSLTRSAAAPAATPVIVYLPGLGQGSQAHDSGQRWASAWAQAGYTVLAVQPLEADAAAWRSELARTGEFRELGLLHYGDALRAERLDALRRLLPALRAAQPALDWGHAALAGYETGAQTALDARADAGWQAIVAISPPAMRAPAGGAATLLVTSELDQDPLGLLHRPAERRQAFDGFALGSGWLLTLGGVSHAALAGTLAPEGWHAQDQHRMQNGGMGGGTSGRRRGAAEGGGPQGPAGGGARGPRSGSATEAAQSDVGEGFRLSTAFIDAQLRGATMPVSTALSAR</sequence>
<dbReference type="PROSITE" id="PS51257">
    <property type="entry name" value="PROKAR_LIPOPROTEIN"/>
    <property type="match status" value="1"/>
</dbReference>
<protein>
    <recommendedName>
        <fullName evidence="5">Alpha/beta hydrolase</fullName>
    </recommendedName>
</protein>
<proteinExistence type="predicted"/>
<evidence type="ECO:0008006" key="5">
    <source>
        <dbReference type="Google" id="ProtNLM"/>
    </source>
</evidence>
<dbReference type="AlphaFoldDB" id="A0A9X4R712"/>
<dbReference type="SUPFAM" id="SSF53474">
    <property type="entry name" value="alpha/beta-Hydrolases"/>
    <property type="match status" value="1"/>
</dbReference>